<evidence type="ECO:0000256" key="4">
    <source>
        <dbReference type="ARBA" id="ARBA00022729"/>
    </source>
</evidence>
<dbReference type="EC" id="3.4.24.-" evidence="9"/>
<dbReference type="OrthoDB" id="345880at2"/>
<protein>
    <submittedName>
        <fullName evidence="9">Leupeptin-inactivating enzyme 2</fullName>
        <ecNumber evidence="9">3.4.24.-</ecNumber>
    </submittedName>
</protein>
<accession>K0K8E6</accession>
<dbReference type="InterPro" id="IPR007484">
    <property type="entry name" value="Peptidase_M28"/>
</dbReference>
<dbReference type="FunFam" id="3.40.630.10:FF:000066">
    <property type="entry name" value="M28 family peptidase"/>
    <property type="match status" value="1"/>
</dbReference>
<evidence type="ECO:0000313" key="9">
    <source>
        <dbReference type="EMBL" id="CCH33084.1"/>
    </source>
</evidence>
<dbReference type="GO" id="GO:0004553">
    <property type="term" value="F:hydrolase activity, hydrolyzing O-glycosyl compounds"/>
    <property type="evidence" value="ECO:0007669"/>
    <property type="project" value="InterPro"/>
</dbReference>
<dbReference type="RefSeq" id="WP_015103195.1">
    <property type="nucleotide sequence ID" value="NC_019673.1"/>
</dbReference>
<evidence type="ECO:0000259" key="8">
    <source>
        <dbReference type="SMART" id="SM00495"/>
    </source>
</evidence>
<keyword evidence="5 9" id="KW-0378">Hydrolase</keyword>
<dbReference type="EMBL" id="HE804045">
    <property type="protein sequence ID" value="CCH33084.1"/>
    <property type="molecule type" value="Genomic_DNA"/>
</dbReference>
<dbReference type="SUPFAM" id="SSF53187">
    <property type="entry name" value="Zn-dependent exopeptidases"/>
    <property type="match status" value="1"/>
</dbReference>
<dbReference type="Gene3D" id="3.40.630.10">
    <property type="entry name" value="Zn peptidases"/>
    <property type="match status" value="1"/>
</dbReference>
<dbReference type="Proteomes" id="UP000006281">
    <property type="component" value="Chromosome"/>
</dbReference>
<keyword evidence="4 7" id="KW-0732">Signal</keyword>
<sequence length="585" mass="58839">MKHRTLGAAVALAALAWVTTSAGPALATDAQQPGATATATALAAPNIDVAAVQGHLTQFQSFATSGGGNRRAGSSGYTQSLAYVKAKLQTAGYTVTEQRCTSCTYVSNNLIADWPGGDANQTIMFGAHLDGVSAGPGINDNASGSGALLENALQLAARNPTMTKHVRFAWWTDEEQGLNGSRFYVGQLTAAQKSAIKAYYNFDMVASRNAGYFINNISTAAAAPLREYWTSLNLSPEENVEGAGRSDDASFQRAGIASSGYATGASARKTNAQAQKWGGTAGGAYDACYHSSCDTTSNINPTALDRASDGIAYTIWKQAVSDTPASDFSLSVSPGSGSIEVGNTGTFTVNTQTTSGTAQNVALTATGQPTGVSVAFNPSSVQSGSSSTATVSVGSTVGSGTYPITVRGAGTVAKTATYTLTVTGGGGGSDFSLSLSSSSGSVEVGNSGTFSVNTATTAGSPQTVSLSSSGAPSGVTVAFNPSSVQSGASSTATVSVAATATAGTYTITVTGSGTSSRSATYTLTVTGGGGPGGCNGVPAWTASASYVPNDLVSHNSHKWKSVWYSVGAEPGHPNSWAVWQDQGAC</sequence>
<dbReference type="AlphaFoldDB" id="K0K8E6"/>
<dbReference type="eggNOG" id="COG2234">
    <property type="taxonomic scope" value="Bacteria"/>
</dbReference>
<dbReference type="GO" id="GO:0005576">
    <property type="term" value="C:extracellular region"/>
    <property type="evidence" value="ECO:0007669"/>
    <property type="project" value="InterPro"/>
</dbReference>
<dbReference type="GO" id="GO:0004177">
    <property type="term" value="F:aminopeptidase activity"/>
    <property type="evidence" value="ECO:0007669"/>
    <property type="project" value="InterPro"/>
</dbReference>
<dbReference type="InterPro" id="IPR041756">
    <property type="entry name" value="M28_SGAP-like"/>
</dbReference>
<dbReference type="Pfam" id="PF04389">
    <property type="entry name" value="Peptidase_M28"/>
    <property type="match status" value="1"/>
</dbReference>
<dbReference type="InterPro" id="IPR045175">
    <property type="entry name" value="M28_fam"/>
</dbReference>
<comment type="similarity">
    <text evidence="1">Belongs to the peptidase M28 family. M28A subfamily.</text>
</comment>
<dbReference type="GO" id="GO:0030246">
    <property type="term" value="F:carbohydrate binding"/>
    <property type="evidence" value="ECO:0007669"/>
    <property type="project" value="InterPro"/>
</dbReference>
<dbReference type="GO" id="GO:0008235">
    <property type="term" value="F:metalloexopeptidase activity"/>
    <property type="evidence" value="ECO:0007669"/>
    <property type="project" value="InterPro"/>
</dbReference>
<name>K0K8E6_SACES</name>
<dbReference type="STRING" id="1179773.BN6_58260"/>
<keyword evidence="10" id="KW-1185">Reference proteome</keyword>
<dbReference type="GO" id="GO:0005975">
    <property type="term" value="P:carbohydrate metabolic process"/>
    <property type="evidence" value="ECO:0007669"/>
    <property type="project" value="InterPro"/>
</dbReference>
<dbReference type="InterPro" id="IPR003610">
    <property type="entry name" value="CBM5/12"/>
</dbReference>
<dbReference type="BioCyc" id="SESP1179773:BN6_RS28010-MONOMER"/>
<feature type="signal peptide" evidence="7">
    <location>
        <begin position="1"/>
        <end position="27"/>
    </location>
</feature>
<dbReference type="CDD" id="cd03876">
    <property type="entry name" value="M28_SGAP_like"/>
    <property type="match status" value="1"/>
</dbReference>
<evidence type="ECO:0000256" key="7">
    <source>
        <dbReference type="SAM" id="SignalP"/>
    </source>
</evidence>
<evidence type="ECO:0000313" key="10">
    <source>
        <dbReference type="Proteomes" id="UP000006281"/>
    </source>
</evidence>
<dbReference type="MEROPS" id="M28.003"/>
<dbReference type="InterPro" id="IPR036573">
    <property type="entry name" value="CBM_sf_5/12"/>
</dbReference>
<dbReference type="SMART" id="SM00495">
    <property type="entry name" value="ChtBD3"/>
    <property type="match status" value="1"/>
</dbReference>
<feature type="domain" description="Chitin-binding type-3" evidence="8">
    <location>
        <begin position="537"/>
        <end position="582"/>
    </location>
</feature>
<evidence type="ECO:0000256" key="3">
    <source>
        <dbReference type="ARBA" id="ARBA00022723"/>
    </source>
</evidence>
<organism evidence="9 10">
    <name type="scientific">Saccharothrix espanaensis (strain ATCC 51144 / DSM 44229 / JCM 9112 / NBRC 15066 / NRRL 15764)</name>
    <dbReference type="NCBI Taxonomy" id="1179773"/>
    <lineage>
        <taxon>Bacteria</taxon>
        <taxon>Bacillati</taxon>
        <taxon>Actinomycetota</taxon>
        <taxon>Actinomycetes</taxon>
        <taxon>Pseudonocardiales</taxon>
        <taxon>Pseudonocardiaceae</taxon>
        <taxon>Saccharothrix</taxon>
    </lineage>
</organism>
<keyword evidence="2" id="KW-0645">Protease</keyword>
<dbReference type="HOGENOM" id="CLU_024336_2_1_11"/>
<feature type="chain" id="PRO_5003834155" evidence="7">
    <location>
        <begin position="28"/>
        <end position="585"/>
    </location>
</feature>
<dbReference type="GO" id="GO:0006508">
    <property type="term" value="P:proteolysis"/>
    <property type="evidence" value="ECO:0007669"/>
    <property type="project" value="UniProtKB-KW"/>
</dbReference>
<dbReference type="GO" id="GO:0046872">
    <property type="term" value="F:metal ion binding"/>
    <property type="evidence" value="ECO:0007669"/>
    <property type="project" value="UniProtKB-KW"/>
</dbReference>
<evidence type="ECO:0000256" key="5">
    <source>
        <dbReference type="ARBA" id="ARBA00022801"/>
    </source>
</evidence>
<keyword evidence="3" id="KW-0479">Metal-binding</keyword>
<dbReference type="CDD" id="cd12215">
    <property type="entry name" value="ChiC_BD"/>
    <property type="match status" value="1"/>
</dbReference>
<dbReference type="KEGG" id="sesp:BN6_58260"/>
<evidence type="ECO:0000256" key="1">
    <source>
        <dbReference type="ARBA" id="ARBA00005957"/>
    </source>
</evidence>
<dbReference type="SUPFAM" id="SSF51055">
    <property type="entry name" value="Carbohydrate binding domain"/>
    <property type="match status" value="1"/>
</dbReference>
<keyword evidence="6" id="KW-0862">Zinc</keyword>
<proteinExistence type="inferred from homology"/>
<evidence type="ECO:0000256" key="6">
    <source>
        <dbReference type="ARBA" id="ARBA00022833"/>
    </source>
</evidence>
<dbReference type="PATRIC" id="fig|1179773.3.peg.5859"/>
<evidence type="ECO:0000256" key="2">
    <source>
        <dbReference type="ARBA" id="ARBA00022670"/>
    </source>
</evidence>
<reference evidence="9 10" key="1">
    <citation type="journal article" date="2012" name="BMC Genomics">
        <title>Complete genome sequence of Saccharothrix espanaensis DSM 44229T and comparison to the other completely sequenced Pseudonocardiaceae.</title>
        <authorList>
            <person name="Strobel T."/>
            <person name="Al-Dilaimi A."/>
            <person name="Blom J."/>
            <person name="Gessner A."/>
            <person name="Kalinowski J."/>
            <person name="Luzhetska M."/>
            <person name="Puhler A."/>
            <person name="Szczepanowski R."/>
            <person name="Bechthold A."/>
            <person name="Ruckert C."/>
        </authorList>
    </citation>
    <scope>NUCLEOTIDE SEQUENCE [LARGE SCALE GENOMIC DNA]</scope>
    <source>
        <strain evidence="10">ATCC 51144 / DSM 44229 / JCM 9112 / NBRC 15066 / NRRL 15764</strain>
    </source>
</reference>
<dbReference type="PANTHER" id="PTHR12147:SF26">
    <property type="entry name" value="PEPTIDASE M28 DOMAIN-CONTAINING PROTEIN"/>
    <property type="match status" value="1"/>
</dbReference>
<dbReference type="PANTHER" id="PTHR12147">
    <property type="entry name" value="METALLOPEPTIDASE M28 FAMILY MEMBER"/>
    <property type="match status" value="1"/>
</dbReference>
<gene>
    <name evidence="9" type="primary">lieB</name>
    <name evidence="9" type="ordered locus">BN6_58260</name>
</gene>
<dbReference type="Gene3D" id="2.10.10.20">
    <property type="entry name" value="Carbohydrate-binding module superfamily 5/12"/>
    <property type="match status" value="1"/>
</dbReference>
<dbReference type="eggNOG" id="COG3979">
    <property type="taxonomic scope" value="Bacteria"/>
</dbReference>